<sequence length="148" mass="17124">MKPIKERRIKVSFSADTYSNMLWNFKPQQKSVEIMPGETSLAFYSALNPANTPIVGIATYTVLPIEAAKYFNKIQCFCFEEQRLNPKEEVDLPVFFFIDPEFDHDPQLAECREIILHYTFFEAKKERMMIPGITQSFEDPALLAMPST</sequence>
<dbReference type="Gene3D" id="2.60.370.10">
    <property type="entry name" value="Ctag/Cox11"/>
    <property type="match status" value="1"/>
</dbReference>
<evidence type="ECO:0000256" key="1">
    <source>
        <dbReference type="ARBA" id="ARBA00004007"/>
    </source>
</evidence>
<dbReference type="AlphaFoldDB" id="A0ABD2QED1"/>
<keyword evidence="4" id="KW-1133">Transmembrane helix</keyword>
<name>A0ABD2QED1_9PLAT</name>
<comment type="function">
    <text evidence="1">Exerts its effect at some terminal stage of cytochrome c oxidase synthesis, probably by being involved in the insertion of the copper B into subunit I.</text>
</comment>
<comment type="subunit">
    <text evidence="6">Interacts with CNNM4/ACDP4. Interacts with RANBP2.</text>
</comment>
<dbReference type="Pfam" id="PF04442">
    <property type="entry name" value="CtaG_Cox11"/>
    <property type="match status" value="1"/>
</dbReference>
<dbReference type="Proteomes" id="UP001626550">
    <property type="component" value="Unassembled WGS sequence"/>
</dbReference>
<evidence type="ECO:0000256" key="4">
    <source>
        <dbReference type="ARBA" id="ARBA00022989"/>
    </source>
</evidence>
<proteinExistence type="predicted"/>
<dbReference type="FunFam" id="2.60.370.10:FF:000001">
    <property type="entry name" value="COX11 cytochrome c oxidase assembly homolog"/>
    <property type="match status" value="1"/>
</dbReference>
<evidence type="ECO:0000256" key="7">
    <source>
        <dbReference type="ARBA" id="ARBA00068998"/>
    </source>
</evidence>
<dbReference type="PANTHER" id="PTHR21320">
    <property type="entry name" value="CYTOCHROME C OXIDASE ASSEMBLY PROTEIN COX11-RELATED"/>
    <property type="match status" value="1"/>
</dbReference>
<evidence type="ECO:0000256" key="6">
    <source>
        <dbReference type="ARBA" id="ARBA00063165"/>
    </source>
</evidence>
<dbReference type="EMBL" id="JBJKFK010000321">
    <property type="protein sequence ID" value="KAL3317840.1"/>
    <property type="molecule type" value="Genomic_DNA"/>
</dbReference>
<dbReference type="GO" id="GO:0005743">
    <property type="term" value="C:mitochondrial inner membrane"/>
    <property type="evidence" value="ECO:0007669"/>
    <property type="project" value="UniProtKB-SubCell"/>
</dbReference>
<gene>
    <name evidence="8" type="primary">COX11</name>
    <name evidence="8" type="ORF">Ciccas_003503</name>
</gene>
<evidence type="ECO:0000256" key="3">
    <source>
        <dbReference type="ARBA" id="ARBA00022692"/>
    </source>
</evidence>
<dbReference type="PANTHER" id="PTHR21320:SF3">
    <property type="entry name" value="CYTOCHROME C OXIDASE ASSEMBLY PROTEIN COX11, MITOCHONDRIAL-RELATED"/>
    <property type="match status" value="1"/>
</dbReference>
<dbReference type="PIRSF" id="PIRSF005413">
    <property type="entry name" value="COX11"/>
    <property type="match status" value="1"/>
</dbReference>
<keyword evidence="3" id="KW-0812">Transmembrane</keyword>
<keyword evidence="5" id="KW-0472">Membrane</keyword>
<accession>A0ABD2QED1</accession>
<comment type="subcellular location">
    <subcellularLocation>
        <location evidence="2">Mitochondrion inner membrane</location>
        <topology evidence="2">Single-pass membrane protein</topology>
        <orientation evidence="2">Intermembrane side</orientation>
    </subcellularLocation>
</comment>
<dbReference type="InterPro" id="IPR007533">
    <property type="entry name" value="Cyt_c_oxidase_assmbl_CtaG"/>
</dbReference>
<keyword evidence="9" id="KW-1185">Reference proteome</keyword>
<dbReference type="InterPro" id="IPR023471">
    <property type="entry name" value="CtaG/Cox11_dom_sf"/>
</dbReference>
<organism evidence="8 9">
    <name type="scientific">Cichlidogyrus casuarinus</name>
    <dbReference type="NCBI Taxonomy" id="1844966"/>
    <lineage>
        <taxon>Eukaryota</taxon>
        <taxon>Metazoa</taxon>
        <taxon>Spiralia</taxon>
        <taxon>Lophotrochozoa</taxon>
        <taxon>Platyhelminthes</taxon>
        <taxon>Monogenea</taxon>
        <taxon>Monopisthocotylea</taxon>
        <taxon>Dactylogyridea</taxon>
        <taxon>Ancyrocephalidae</taxon>
        <taxon>Cichlidogyrus</taxon>
    </lineage>
</organism>
<evidence type="ECO:0000256" key="5">
    <source>
        <dbReference type="ARBA" id="ARBA00023136"/>
    </source>
</evidence>
<evidence type="ECO:0000313" key="9">
    <source>
        <dbReference type="Proteomes" id="UP001626550"/>
    </source>
</evidence>
<comment type="caution">
    <text evidence="8">The sequence shown here is derived from an EMBL/GenBank/DDBJ whole genome shotgun (WGS) entry which is preliminary data.</text>
</comment>
<protein>
    <recommendedName>
        <fullName evidence="7">Cytochrome c oxidase assembly protein COX11, mitochondrial</fullName>
    </recommendedName>
</protein>
<evidence type="ECO:0000256" key="2">
    <source>
        <dbReference type="ARBA" id="ARBA00004243"/>
    </source>
</evidence>
<reference evidence="8 9" key="1">
    <citation type="submission" date="2024-11" db="EMBL/GenBank/DDBJ databases">
        <title>Adaptive evolution of stress response genes in parasites aligns with host niche diversity.</title>
        <authorList>
            <person name="Hahn C."/>
            <person name="Resl P."/>
        </authorList>
    </citation>
    <scope>NUCLEOTIDE SEQUENCE [LARGE SCALE GENOMIC DNA]</scope>
    <source>
        <strain evidence="8">EGGRZ-B1_66</strain>
        <tissue evidence="8">Body</tissue>
    </source>
</reference>
<dbReference type="SUPFAM" id="SSF110111">
    <property type="entry name" value="Ctag/Cox11"/>
    <property type="match status" value="1"/>
</dbReference>
<evidence type="ECO:0000313" key="8">
    <source>
        <dbReference type="EMBL" id="KAL3317840.1"/>
    </source>
</evidence>